<organism evidence="2 5">
    <name type="scientific">Marinomonas gallaica</name>
    <dbReference type="NCBI Taxonomy" id="1806667"/>
    <lineage>
        <taxon>Bacteria</taxon>
        <taxon>Pseudomonadati</taxon>
        <taxon>Pseudomonadota</taxon>
        <taxon>Gammaproteobacteria</taxon>
        <taxon>Oceanospirillales</taxon>
        <taxon>Oceanospirillaceae</taxon>
        <taxon>Marinomonas</taxon>
    </lineage>
</organism>
<dbReference type="Proteomes" id="UP000092840">
    <property type="component" value="Unassembled WGS sequence"/>
</dbReference>
<dbReference type="Pfam" id="PF09537">
    <property type="entry name" value="DUF2383"/>
    <property type="match status" value="1"/>
</dbReference>
<dbReference type="AlphaFoldDB" id="A0A1C3JP84"/>
<dbReference type="OrthoDB" id="6105385at2"/>
<reference evidence="2 5" key="1">
    <citation type="submission" date="2016-06" db="EMBL/GenBank/DDBJ databases">
        <authorList>
            <person name="Kjaerup R.B."/>
            <person name="Dalgaard T.S."/>
            <person name="Juul-Madsen H.R."/>
        </authorList>
    </citation>
    <scope>NUCLEOTIDE SEQUENCE [LARGE SCALE GENOMIC DNA]</scope>
    <source>
        <strain evidence="2 5">CECT 5115</strain>
    </source>
</reference>
<dbReference type="InterPro" id="IPR012347">
    <property type="entry name" value="Ferritin-like"/>
</dbReference>
<evidence type="ECO:0000313" key="2">
    <source>
        <dbReference type="EMBL" id="SBT17021.1"/>
    </source>
</evidence>
<accession>A0A1C3JP84</accession>
<gene>
    <name evidence="2" type="ORF">MGA5115_01109</name>
    <name evidence="3" type="ORF">MGA5116_01259</name>
</gene>
<dbReference type="NCBIfam" id="TIGR02284">
    <property type="entry name" value="PA2169 family four-helix-bundle protein"/>
    <property type="match status" value="1"/>
</dbReference>
<name>A0A1C3JP84_9GAMM</name>
<dbReference type="InterPro" id="IPR019052">
    <property type="entry name" value="DUF2383"/>
</dbReference>
<evidence type="ECO:0000313" key="5">
    <source>
        <dbReference type="Proteomes" id="UP000092871"/>
    </source>
</evidence>
<dbReference type="EMBL" id="FLRB01000007">
    <property type="protein sequence ID" value="SBT20672.1"/>
    <property type="molecule type" value="Genomic_DNA"/>
</dbReference>
<evidence type="ECO:0000313" key="3">
    <source>
        <dbReference type="EMBL" id="SBT20672.1"/>
    </source>
</evidence>
<dbReference type="EMBL" id="FLRA01000006">
    <property type="protein sequence ID" value="SBT17021.1"/>
    <property type="molecule type" value="Genomic_DNA"/>
</dbReference>
<dbReference type="Gene3D" id="1.20.1260.10">
    <property type="match status" value="1"/>
</dbReference>
<feature type="domain" description="DUF2383" evidence="1">
    <location>
        <begin position="8"/>
        <end position="116"/>
    </location>
</feature>
<keyword evidence="4" id="KW-1185">Reference proteome</keyword>
<dbReference type="InterPro" id="IPR011971">
    <property type="entry name" value="CHP02284"/>
</dbReference>
<proteinExistence type="predicted"/>
<dbReference type="RefSeq" id="WP_067033202.1">
    <property type="nucleotide sequence ID" value="NZ_FLRA01000006.1"/>
</dbReference>
<sequence>MLQTTPEVNHISDIIKVMNSGIEFYQEAKGKVDSAEYTGFFNRMIDAKQEAAADLQKFAVAETGDLENGSDTMTEVRKAYTNLVNKVSTTSTETNYVDQLEEVEDKVLAEISTALGKDQAPDCEATLRRVHTRMKECHDEMRMLKKGITH</sequence>
<evidence type="ECO:0000313" key="4">
    <source>
        <dbReference type="Proteomes" id="UP000092840"/>
    </source>
</evidence>
<dbReference type="Proteomes" id="UP000092871">
    <property type="component" value="Unassembled WGS sequence"/>
</dbReference>
<reference evidence="3 4" key="2">
    <citation type="submission" date="2016-06" db="EMBL/GenBank/DDBJ databases">
        <authorList>
            <person name="Rodrigo-Torres L."/>
            <person name="Arahal D.R."/>
        </authorList>
    </citation>
    <scope>NUCLEOTIDE SEQUENCE [LARGE SCALE GENOMIC DNA]</scope>
    <source>
        <strain evidence="3 4">CECT 5116</strain>
    </source>
</reference>
<evidence type="ECO:0000259" key="1">
    <source>
        <dbReference type="Pfam" id="PF09537"/>
    </source>
</evidence>
<protein>
    <recommendedName>
        <fullName evidence="1">DUF2383 domain-containing protein</fullName>
    </recommendedName>
</protein>